<name>A0ABW6SVQ3_9ACTN</name>
<organism evidence="4 5">
    <name type="scientific">Microtetraspora malaysiensis</name>
    <dbReference type="NCBI Taxonomy" id="161358"/>
    <lineage>
        <taxon>Bacteria</taxon>
        <taxon>Bacillati</taxon>
        <taxon>Actinomycetota</taxon>
        <taxon>Actinomycetes</taxon>
        <taxon>Streptosporangiales</taxon>
        <taxon>Streptosporangiaceae</taxon>
        <taxon>Microtetraspora</taxon>
    </lineage>
</organism>
<evidence type="ECO:0000259" key="3">
    <source>
        <dbReference type="PROSITE" id="PS50075"/>
    </source>
</evidence>
<dbReference type="Gene3D" id="1.10.1200.10">
    <property type="entry name" value="ACP-like"/>
    <property type="match status" value="1"/>
</dbReference>
<dbReference type="InterPro" id="IPR006162">
    <property type="entry name" value="Ppantetheine_attach_site"/>
</dbReference>
<gene>
    <name evidence="4" type="ORF">ACFYXI_26190</name>
</gene>
<comment type="caution">
    <text evidence="4">The sequence shown here is derived from an EMBL/GenBank/DDBJ whole genome shotgun (WGS) entry which is preliminary data.</text>
</comment>
<proteinExistence type="predicted"/>
<keyword evidence="5" id="KW-1185">Reference proteome</keyword>
<dbReference type="InterPro" id="IPR036736">
    <property type="entry name" value="ACP-like_sf"/>
</dbReference>
<evidence type="ECO:0000256" key="2">
    <source>
        <dbReference type="ARBA" id="ARBA00022553"/>
    </source>
</evidence>
<evidence type="ECO:0000313" key="4">
    <source>
        <dbReference type="EMBL" id="MFF3669082.1"/>
    </source>
</evidence>
<dbReference type="InterPro" id="IPR009081">
    <property type="entry name" value="PP-bd_ACP"/>
</dbReference>
<keyword evidence="1" id="KW-0596">Phosphopantetheine</keyword>
<protein>
    <submittedName>
        <fullName evidence="4">Acyl carrier protein</fullName>
    </submittedName>
</protein>
<evidence type="ECO:0000256" key="1">
    <source>
        <dbReference type="ARBA" id="ARBA00022450"/>
    </source>
</evidence>
<feature type="domain" description="Carrier" evidence="3">
    <location>
        <begin position="1"/>
        <end position="66"/>
    </location>
</feature>
<reference evidence="4 5" key="1">
    <citation type="submission" date="2024-10" db="EMBL/GenBank/DDBJ databases">
        <title>The Natural Products Discovery Center: Release of the First 8490 Sequenced Strains for Exploring Actinobacteria Biosynthetic Diversity.</title>
        <authorList>
            <person name="Kalkreuter E."/>
            <person name="Kautsar S.A."/>
            <person name="Yang D."/>
            <person name="Bader C.D."/>
            <person name="Teijaro C.N."/>
            <person name="Fluegel L."/>
            <person name="Davis C.M."/>
            <person name="Simpson J.R."/>
            <person name="Lauterbach L."/>
            <person name="Steele A.D."/>
            <person name="Gui C."/>
            <person name="Meng S."/>
            <person name="Li G."/>
            <person name="Viehrig K."/>
            <person name="Ye F."/>
            <person name="Su P."/>
            <person name="Kiefer A.F."/>
            <person name="Nichols A."/>
            <person name="Cepeda A.J."/>
            <person name="Yan W."/>
            <person name="Fan B."/>
            <person name="Jiang Y."/>
            <person name="Adhikari A."/>
            <person name="Zheng C.-J."/>
            <person name="Schuster L."/>
            <person name="Cowan T.M."/>
            <person name="Smanski M.J."/>
            <person name="Chevrette M.G."/>
            <person name="De Carvalho L.P.S."/>
            <person name="Shen B."/>
        </authorList>
    </citation>
    <scope>NUCLEOTIDE SEQUENCE [LARGE SCALE GENOMIC DNA]</scope>
    <source>
        <strain evidence="4 5">NPDC002173</strain>
    </source>
</reference>
<dbReference type="Pfam" id="PF00550">
    <property type="entry name" value="PP-binding"/>
    <property type="match status" value="1"/>
</dbReference>
<dbReference type="SUPFAM" id="SSF47336">
    <property type="entry name" value="ACP-like"/>
    <property type="match status" value="1"/>
</dbReference>
<evidence type="ECO:0000313" key="5">
    <source>
        <dbReference type="Proteomes" id="UP001602013"/>
    </source>
</evidence>
<sequence length="78" mass="8682">MAQVTRCEPPREDLHLNLLGDLGVDSLALLELVEILEKRFRVSIPDEDTGQIRTLADLTSVIHRLTSTDPTSTQIGTR</sequence>
<accession>A0ABW6SVQ3</accession>
<dbReference type="Proteomes" id="UP001602013">
    <property type="component" value="Unassembled WGS sequence"/>
</dbReference>
<dbReference type="EMBL" id="JBIASD010000018">
    <property type="protein sequence ID" value="MFF3669082.1"/>
    <property type="molecule type" value="Genomic_DNA"/>
</dbReference>
<keyword evidence="2" id="KW-0597">Phosphoprotein</keyword>
<dbReference type="RefSeq" id="WP_387414938.1">
    <property type="nucleotide sequence ID" value="NZ_JBIASD010000018.1"/>
</dbReference>
<dbReference type="PROSITE" id="PS00012">
    <property type="entry name" value="PHOSPHOPANTETHEINE"/>
    <property type="match status" value="1"/>
</dbReference>
<dbReference type="PROSITE" id="PS50075">
    <property type="entry name" value="CARRIER"/>
    <property type="match status" value="1"/>
</dbReference>